<dbReference type="InterPro" id="IPR004323">
    <property type="entry name" value="Ion_tolerance_CutA"/>
</dbReference>
<proteinExistence type="inferred from homology"/>
<dbReference type="InterPro" id="IPR011322">
    <property type="entry name" value="N-reg_PII-like_a/b"/>
</dbReference>
<keyword evidence="3" id="KW-1185">Reference proteome</keyword>
<dbReference type="OrthoDB" id="2017693at2759"/>
<comment type="similarity">
    <text evidence="1">Belongs to the CutA family.</text>
</comment>
<organism evidence="2 3">
    <name type="scientific">Stylonychia lemnae</name>
    <name type="common">Ciliate</name>
    <dbReference type="NCBI Taxonomy" id="5949"/>
    <lineage>
        <taxon>Eukaryota</taxon>
        <taxon>Sar</taxon>
        <taxon>Alveolata</taxon>
        <taxon>Ciliophora</taxon>
        <taxon>Intramacronucleata</taxon>
        <taxon>Spirotrichea</taxon>
        <taxon>Stichotrichia</taxon>
        <taxon>Sporadotrichida</taxon>
        <taxon>Oxytrichidae</taxon>
        <taxon>Stylonychinae</taxon>
        <taxon>Stylonychia</taxon>
    </lineage>
</organism>
<dbReference type="GO" id="GO:0010038">
    <property type="term" value="P:response to metal ion"/>
    <property type="evidence" value="ECO:0007669"/>
    <property type="project" value="InterPro"/>
</dbReference>
<dbReference type="GO" id="GO:0005507">
    <property type="term" value="F:copper ion binding"/>
    <property type="evidence" value="ECO:0007669"/>
    <property type="project" value="TreeGrafter"/>
</dbReference>
<dbReference type="Proteomes" id="UP000039865">
    <property type="component" value="Unassembled WGS sequence"/>
</dbReference>
<dbReference type="PANTHER" id="PTHR23419">
    <property type="entry name" value="DIVALENT CATION TOLERANCE CUTA-RELATED"/>
    <property type="match status" value="1"/>
</dbReference>
<dbReference type="Gene3D" id="3.30.70.120">
    <property type="match status" value="1"/>
</dbReference>
<dbReference type="InterPro" id="IPR015867">
    <property type="entry name" value="N-reg_PII/ATP_PRibTrfase_C"/>
</dbReference>
<dbReference type="FunCoup" id="A0A078AB80">
    <property type="interactions" value="31"/>
</dbReference>
<dbReference type="PANTHER" id="PTHR23419:SF8">
    <property type="entry name" value="FI09726P"/>
    <property type="match status" value="1"/>
</dbReference>
<dbReference type="AlphaFoldDB" id="A0A078AB80"/>
<reference evidence="2 3" key="1">
    <citation type="submission" date="2014-06" db="EMBL/GenBank/DDBJ databases">
        <authorList>
            <person name="Swart Estienne"/>
        </authorList>
    </citation>
    <scope>NUCLEOTIDE SEQUENCE [LARGE SCALE GENOMIC DNA]</scope>
    <source>
        <strain evidence="2 3">130c</strain>
    </source>
</reference>
<dbReference type="SUPFAM" id="SSF54913">
    <property type="entry name" value="GlnB-like"/>
    <property type="match status" value="1"/>
</dbReference>
<dbReference type="Pfam" id="PF03091">
    <property type="entry name" value="CutA1"/>
    <property type="match status" value="1"/>
</dbReference>
<protein>
    <submittedName>
        <fullName evidence="2">Divalent ion tolerance protein</fullName>
    </submittedName>
</protein>
<accession>A0A078AB80</accession>
<dbReference type="OMA" id="VMENHTY"/>
<gene>
    <name evidence="2" type="primary">Contig15496.g16507</name>
    <name evidence="2" type="ORF">STYLEM_8540</name>
</gene>
<evidence type="ECO:0000256" key="1">
    <source>
        <dbReference type="ARBA" id="ARBA00010169"/>
    </source>
</evidence>
<evidence type="ECO:0000313" key="3">
    <source>
        <dbReference type="Proteomes" id="UP000039865"/>
    </source>
</evidence>
<evidence type="ECO:0000313" key="2">
    <source>
        <dbReference type="EMBL" id="CDW79550.1"/>
    </source>
</evidence>
<name>A0A078AB80_STYLE</name>
<dbReference type="EMBL" id="CCKQ01008104">
    <property type="protein sequence ID" value="CDW79550.1"/>
    <property type="molecule type" value="Genomic_DNA"/>
</dbReference>
<dbReference type="InParanoid" id="A0A078AB80"/>
<sequence length="138" mass="15962">MEDQVQQKLEDAPILSNLGDQSEVIIVYVTVPSQEKAEELGSLLVEKKLIACANIIPGLTSIYSWKNEICVNHLEYQTIQQKDKEFLIMMKTRKNVFQELVNTVKANHPYECPEVISVNIQDAYQPYYNWVLEETKKN</sequence>